<evidence type="ECO:0000313" key="5">
    <source>
        <dbReference type="EMBL" id="EED34580.1"/>
    </source>
</evidence>
<dbReference type="InterPro" id="IPR050188">
    <property type="entry name" value="RluA_PseudoU_synthase"/>
</dbReference>
<dbReference type="RefSeq" id="WP_009019328.1">
    <property type="nucleotide sequence ID" value="NZ_DS999411.1"/>
</dbReference>
<protein>
    <submittedName>
        <fullName evidence="5">Ribosomal large subunit pseudouridine synthase A</fullName>
        <ecNumber evidence="5">4.2.1.70</ecNumber>
    </submittedName>
</protein>
<evidence type="ECO:0000256" key="3">
    <source>
        <dbReference type="ARBA" id="ARBA00023235"/>
    </source>
</evidence>
<sequence>MITDPATPDSPPYLVPHTREPIRLLYQDNDLLIVEKPTLLLSVPGRHPLNRDSLMTRLMPRFPDVAAVHRLDLDTSGLMVVPTRRSALSALGRLFQERRVEKEYLAVVWGVLAHDSGTIDLPIIADWHRRPLQKICHDTGKSAITRYTVLKRGTDRTLLRLNPVTGRSHQLRIHCREIGHPILGCDLYAHADALAAAPRLLLHATRLAFPHPTLGHRLAAVSPAPFGV</sequence>
<dbReference type="SUPFAM" id="SSF55120">
    <property type="entry name" value="Pseudouridine synthase"/>
    <property type="match status" value="1"/>
</dbReference>
<dbReference type="GO" id="GO:0008033">
    <property type="term" value="P:tRNA processing"/>
    <property type="evidence" value="ECO:0007669"/>
    <property type="project" value="UniProtKB-KW"/>
</dbReference>
<evidence type="ECO:0000256" key="2">
    <source>
        <dbReference type="ARBA" id="ARBA00022694"/>
    </source>
</evidence>
<dbReference type="eggNOG" id="COG0564">
    <property type="taxonomic scope" value="Bacteria"/>
</dbReference>
<evidence type="ECO:0000259" key="4">
    <source>
        <dbReference type="Pfam" id="PF00849"/>
    </source>
</evidence>
<dbReference type="GO" id="GO:0009982">
    <property type="term" value="F:pseudouridine synthase activity"/>
    <property type="evidence" value="ECO:0007669"/>
    <property type="project" value="InterPro"/>
</dbReference>
<dbReference type="Proteomes" id="UP000004699">
    <property type="component" value="Unassembled WGS sequence"/>
</dbReference>
<comment type="similarity">
    <text evidence="1">Belongs to the pseudouridine synthase RluA family.</text>
</comment>
<dbReference type="CDD" id="cd02869">
    <property type="entry name" value="PseudoU_synth_RluA_like"/>
    <property type="match status" value="1"/>
</dbReference>
<keyword evidence="3" id="KW-0413">Isomerase</keyword>
<dbReference type="GO" id="GO:0004730">
    <property type="term" value="F:pseudouridylate synthase activity"/>
    <property type="evidence" value="ECO:0007669"/>
    <property type="project" value="UniProtKB-EC"/>
</dbReference>
<dbReference type="EC" id="4.2.1.70" evidence="5"/>
<dbReference type="PANTHER" id="PTHR21600">
    <property type="entry name" value="MITOCHONDRIAL RNA PSEUDOURIDINE SYNTHASE"/>
    <property type="match status" value="1"/>
</dbReference>
<dbReference type="HOGENOM" id="CLU_016902_11_1_6"/>
<dbReference type="GO" id="GO:0000455">
    <property type="term" value="P:enzyme-directed rRNA pseudouridine synthesis"/>
    <property type="evidence" value="ECO:0007669"/>
    <property type="project" value="TreeGrafter"/>
</dbReference>
<dbReference type="Pfam" id="PF00849">
    <property type="entry name" value="PseudoU_synth_2"/>
    <property type="match status" value="1"/>
</dbReference>
<dbReference type="GO" id="GO:0140098">
    <property type="term" value="F:catalytic activity, acting on RNA"/>
    <property type="evidence" value="ECO:0007669"/>
    <property type="project" value="UniProtKB-ARBA"/>
</dbReference>
<keyword evidence="2" id="KW-0819">tRNA processing</keyword>
<dbReference type="EMBL" id="DS999411">
    <property type="protein sequence ID" value="EED34580.1"/>
    <property type="molecule type" value="Genomic_DNA"/>
</dbReference>
<dbReference type="AlphaFoldDB" id="B8KQK6"/>
<proteinExistence type="inferred from homology"/>
<dbReference type="InterPro" id="IPR006145">
    <property type="entry name" value="PsdUridine_synth_RsuA/RluA"/>
</dbReference>
<organism evidence="5 6">
    <name type="scientific">Luminiphilus syltensis NOR5-1B</name>
    <dbReference type="NCBI Taxonomy" id="565045"/>
    <lineage>
        <taxon>Bacteria</taxon>
        <taxon>Pseudomonadati</taxon>
        <taxon>Pseudomonadota</taxon>
        <taxon>Gammaproteobacteria</taxon>
        <taxon>Cellvibrionales</taxon>
        <taxon>Halieaceae</taxon>
        <taxon>Luminiphilus</taxon>
    </lineage>
</organism>
<keyword evidence="5" id="KW-0456">Lyase</keyword>
<evidence type="ECO:0000313" key="6">
    <source>
        <dbReference type="Proteomes" id="UP000004699"/>
    </source>
</evidence>
<reference evidence="6" key="1">
    <citation type="journal article" date="2013" name="BMC Microbiol.">
        <title>Taxonomy and evolution of bacteriochlorophyll a-containing members of the OM60/NOR5 clade of marine gammaproteobacteria: description of Luminiphilus syltensis gen. nov., sp. nov., reclassification of Haliea rubra as Pseudohaliea rubra gen. nov., comb. nov., and emendation of Chromatocurvus halotolerans.</title>
        <authorList>
            <person name="Spring S."/>
            <person name="Riedel T."/>
            <person name="Sproer C."/>
            <person name="Yan S."/>
            <person name="Harder J."/>
            <person name="Fuchs B.M."/>
        </authorList>
    </citation>
    <scope>NUCLEOTIDE SEQUENCE [LARGE SCALE GENOMIC DNA]</scope>
    <source>
        <strain evidence="6">NOR51-B</strain>
    </source>
</reference>
<dbReference type="GO" id="GO:0003723">
    <property type="term" value="F:RNA binding"/>
    <property type="evidence" value="ECO:0007669"/>
    <property type="project" value="InterPro"/>
</dbReference>
<accession>B8KQK6</accession>
<evidence type="ECO:0000256" key="1">
    <source>
        <dbReference type="ARBA" id="ARBA00010876"/>
    </source>
</evidence>
<dbReference type="Gene3D" id="3.30.2350.10">
    <property type="entry name" value="Pseudouridine synthase"/>
    <property type="match status" value="1"/>
</dbReference>
<gene>
    <name evidence="5" type="primary">rluA</name>
    <name evidence="5" type="ORF">NOR51B_518</name>
</gene>
<feature type="domain" description="Pseudouridine synthase RsuA/RluA-like" evidence="4">
    <location>
        <begin position="30"/>
        <end position="176"/>
    </location>
</feature>
<dbReference type="OrthoDB" id="9807829at2"/>
<dbReference type="STRING" id="565045.NOR51B_518"/>
<dbReference type="InterPro" id="IPR020103">
    <property type="entry name" value="PsdUridine_synth_cat_dom_sf"/>
</dbReference>
<name>B8KQK6_9GAMM</name>
<keyword evidence="6" id="KW-1185">Reference proteome</keyword>
<dbReference type="PANTHER" id="PTHR21600:SF91">
    <property type="entry name" value="DUAL-SPECIFICITY RNA PSEUDOURIDINE SYNTHASE RLUA"/>
    <property type="match status" value="1"/>
</dbReference>